<dbReference type="SUPFAM" id="SSF53335">
    <property type="entry name" value="S-adenosyl-L-methionine-dependent methyltransferases"/>
    <property type="match status" value="1"/>
</dbReference>
<gene>
    <name evidence="2" type="ORF">FOL47_011198</name>
</gene>
<name>A0A7J6MNV7_PERCH</name>
<feature type="chain" id="PRO_5029538624" evidence="1">
    <location>
        <begin position="22"/>
        <end position="393"/>
    </location>
</feature>
<evidence type="ECO:0000313" key="3">
    <source>
        <dbReference type="Proteomes" id="UP000591131"/>
    </source>
</evidence>
<protein>
    <submittedName>
        <fullName evidence="2">Uncharacterized protein</fullName>
    </submittedName>
</protein>
<dbReference type="AlphaFoldDB" id="A0A7J6MNV7"/>
<evidence type="ECO:0000313" key="2">
    <source>
        <dbReference type="EMBL" id="KAF4672930.1"/>
    </source>
</evidence>
<feature type="signal peptide" evidence="1">
    <location>
        <begin position="1"/>
        <end position="21"/>
    </location>
</feature>
<organism evidence="2 3">
    <name type="scientific">Perkinsus chesapeaki</name>
    <name type="common">Clam parasite</name>
    <name type="synonym">Perkinsus andrewsi</name>
    <dbReference type="NCBI Taxonomy" id="330153"/>
    <lineage>
        <taxon>Eukaryota</taxon>
        <taxon>Sar</taxon>
        <taxon>Alveolata</taxon>
        <taxon>Perkinsozoa</taxon>
        <taxon>Perkinsea</taxon>
        <taxon>Perkinsida</taxon>
        <taxon>Perkinsidae</taxon>
        <taxon>Perkinsus</taxon>
    </lineage>
</organism>
<dbReference type="Gene3D" id="3.40.50.150">
    <property type="entry name" value="Vaccinia Virus protein VP39"/>
    <property type="match status" value="1"/>
</dbReference>
<evidence type="ECO:0000256" key="1">
    <source>
        <dbReference type="SAM" id="SignalP"/>
    </source>
</evidence>
<proteinExistence type="predicted"/>
<accession>A0A7J6MNV7</accession>
<sequence length="393" mass="44640">MSSARSFVLSLLALYVFGAHSEESCSGPELPQCVDRVSELLNAPLLKDSFQYVNETQITCSTFDGVPMVACKLLNELAFDTLQAGYSYVVQCLDGMEDSSPQDCPDVEVVLIRLRKHVGTPALRIFEGYGETPAGMYINNLRQTFEAYLGNLTPDPYKVISDTERITRETADHIRHMVWSTNHFMWMYSAEMARNLTQDLPFYHFRRDLGMRWDTAIALLEEMSHSRGPNLAVVEVGVFSGHFSDFVLAALPNITLIGIDPYYGDDGTFPPELAHLDPAMVYEQTLERYEKYGERAKLWATTSHEASKVFPDGSVDFVFIDGCHEYDCVREDIELWLPKLREGGIISGHDFSDKWPGVVRRVNEVRAGQDLFLGMDFMWWWMKESMSPLENAS</sequence>
<reference evidence="2 3" key="1">
    <citation type="submission" date="2020-04" db="EMBL/GenBank/DDBJ databases">
        <title>Perkinsus chesapeaki whole genome sequence.</title>
        <authorList>
            <person name="Bogema D.R."/>
        </authorList>
    </citation>
    <scope>NUCLEOTIDE SEQUENCE [LARGE SCALE GENOMIC DNA]</scope>
    <source>
        <strain evidence="2">ATCC PRA-425</strain>
    </source>
</reference>
<dbReference type="EMBL" id="JAAPAO010000095">
    <property type="protein sequence ID" value="KAF4672930.1"/>
    <property type="molecule type" value="Genomic_DNA"/>
</dbReference>
<dbReference type="InterPro" id="IPR029063">
    <property type="entry name" value="SAM-dependent_MTases_sf"/>
</dbReference>
<comment type="caution">
    <text evidence="2">The sequence shown here is derived from an EMBL/GenBank/DDBJ whole genome shotgun (WGS) entry which is preliminary data.</text>
</comment>
<dbReference type="OrthoDB" id="2017408at2759"/>
<dbReference type="Pfam" id="PF13578">
    <property type="entry name" value="Methyltransf_24"/>
    <property type="match status" value="1"/>
</dbReference>
<keyword evidence="3" id="KW-1185">Reference proteome</keyword>
<dbReference type="Proteomes" id="UP000591131">
    <property type="component" value="Unassembled WGS sequence"/>
</dbReference>
<keyword evidence="1" id="KW-0732">Signal</keyword>